<dbReference type="PATRIC" id="fig|45073.5.peg.2016"/>
<protein>
    <submittedName>
        <fullName evidence="2">Uncharacterized protein</fullName>
    </submittedName>
</protein>
<dbReference type="RefSeq" id="WP_058508011.1">
    <property type="nucleotide sequence ID" value="NZ_CAAAIK010000021.1"/>
</dbReference>
<name>A0A0W0XZF7_9GAMM</name>
<accession>A0A0W0XZF7</accession>
<feature type="compositionally biased region" description="Basic residues" evidence="1">
    <location>
        <begin position="50"/>
        <end position="59"/>
    </location>
</feature>
<dbReference type="Proteomes" id="UP000054618">
    <property type="component" value="Unassembled WGS sequence"/>
</dbReference>
<dbReference type="AlphaFoldDB" id="A0A0W0XZF7"/>
<evidence type="ECO:0000313" key="2">
    <source>
        <dbReference type="EMBL" id="KTD49700.1"/>
    </source>
</evidence>
<evidence type="ECO:0000313" key="3">
    <source>
        <dbReference type="Proteomes" id="UP000054618"/>
    </source>
</evidence>
<feature type="region of interest" description="Disordered" evidence="1">
    <location>
        <begin position="1"/>
        <end position="59"/>
    </location>
</feature>
<reference evidence="2 3" key="1">
    <citation type="submission" date="2015-11" db="EMBL/GenBank/DDBJ databases">
        <title>Genomic analysis of 38 Legionella species identifies large and diverse effector repertoires.</title>
        <authorList>
            <person name="Burstein D."/>
            <person name="Amaro F."/>
            <person name="Zusman T."/>
            <person name="Lifshitz Z."/>
            <person name="Cohen O."/>
            <person name="Gilbert J.A."/>
            <person name="Pupko T."/>
            <person name="Shuman H.A."/>
            <person name="Segal G."/>
        </authorList>
    </citation>
    <scope>NUCLEOTIDE SEQUENCE [LARGE SCALE GENOMIC DNA]</scope>
    <source>
        <strain evidence="2 3">CDC#1442-AUS-E</strain>
    </source>
</reference>
<dbReference type="EMBL" id="LNYS01000010">
    <property type="protein sequence ID" value="KTD49700.1"/>
    <property type="molecule type" value="Genomic_DNA"/>
</dbReference>
<proteinExistence type="predicted"/>
<gene>
    <name evidence="2" type="ORF">Lqui_1911</name>
</gene>
<evidence type="ECO:0000256" key="1">
    <source>
        <dbReference type="SAM" id="MobiDB-lite"/>
    </source>
</evidence>
<sequence length="59" mass="6363">MAKKSKPADKSGNSAANEISDNELESLSGGRLSGAQYTQQQQARAEKAGLKRQKQQSKK</sequence>
<comment type="caution">
    <text evidence="2">The sequence shown here is derived from an EMBL/GenBank/DDBJ whole genome shotgun (WGS) entry which is preliminary data.</text>
</comment>
<keyword evidence="3" id="KW-1185">Reference proteome</keyword>
<organism evidence="2 3">
    <name type="scientific">Legionella quinlivanii</name>
    <dbReference type="NCBI Taxonomy" id="45073"/>
    <lineage>
        <taxon>Bacteria</taxon>
        <taxon>Pseudomonadati</taxon>
        <taxon>Pseudomonadota</taxon>
        <taxon>Gammaproteobacteria</taxon>
        <taxon>Legionellales</taxon>
        <taxon>Legionellaceae</taxon>
        <taxon>Legionella</taxon>
    </lineage>
</organism>